<evidence type="ECO:0000313" key="2">
    <source>
        <dbReference type="EMBL" id="GAM57792.1"/>
    </source>
</evidence>
<keyword evidence="3" id="KW-1185">Reference proteome</keyword>
<dbReference type="InterPro" id="IPR048350">
    <property type="entry name" value="S-Me-THD-like_C"/>
</dbReference>
<sequence length="166" mass="18083">MKIGQAIRNANKNGENAVDAVLEIVGGTRLVSGKIVDIERTTAGGFVTGGVIIEKLNKAGTEAQPKDVCVHFQNELLLAHKGRKAEDLSEESLLATTPDLISILDHETGQPVTTEQLRYGQRVDLIAYPCDPKWRTEKGIEVAGPNYFGYDVDYKTIEQLTEGESA</sequence>
<dbReference type="AlphaFoldDB" id="A0A0B8NZN1"/>
<dbReference type="Gene3D" id="2.40.390.10">
    <property type="entry name" value="CV3147-like"/>
    <property type="match status" value="1"/>
</dbReference>
<dbReference type="EMBL" id="BBRZ01000064">
    <property type="protein sequence ID" value="GAM57792.1"/>
    <property type="molecule type" value="Genomic_DNA"/>
</dbReference>
<dbReference type="InterPro" id="IPR024071">
    <property type="entry name" value="S-Me-THD_C_sf"/>
</dbReference>
<feature type="domain" description="S-Me-THD-like C-terminal" evidence="1">
    <location>
        <begin position="2"/>
        <end position="156"/>
    </location>
</feature>
<evidence type="ECO:0000313" key="3">
    <source>
        <dbReference type="Proteomes" id="UP000031671"/>
    </source>
</evidence>
<comment type="caution">
    <text evidence="2">The sequence shown here is derived from an EMBL/GenBank/DDBJ whole genome shotgun (WGS) entry which is preliminary data.</text>
</comment>
<organism evidence="2 3">
    <name type="scientific">Vibrio ishigakensis</name>
    <dbReference type="NCBI Taxonomy" id="1481914"/>
    <lineage>
        <taxon>Bacteria</taxon>
        <taxon>Pseudomonadati</taxon>
        <taxon>Pseudomonadota</taxon>
        <taxon>Gammaproteobacteria</taxon>
        <taxon>Vibrionales</taxon>
        <taxon>Vibrionaceae</taxon>
        <taxon>Vibrio</taxon>
    </lineage>
</organism>
<accession>A0A0B8NZN1</accession>
<reference evidence="2 3" key="1">
    <citation type="submission" date="2015-01" db="EMBL/GenBank/DDBJ databases">
        <title>Vibrio sp. C1 JCM 19231 whole genome shotgun sequence.</title>
        <authorList>
            <person name="Sawabe T."/>
            <person name="Meirelles P."/>
            <person name="Feng G."/>
            <person name="Sayaka M."/>
            <person name="Hattori M."/>
            <person name="Ohkuma M."/>
        </authorList>
    </citation>
    <scope>NUCLEOTIDE SEQUENCE [LARGE SCALE GENOMIC DNA]</scope>
    <source>
        <strain evidence="3">JCM 19231</strain>
    </source>
</reference>
<dbReference type="SUPFAM" id="SSF160991">
    <property type="entry name" value="CV3147-like"/>
    <property type="match status" value="1"/>
</dbReference>
<name>A0A0B8NZN1_9VIBR</name>
<proteinExistence type="predicted"/>
<dbReference type="Pfam" id="PF20906">
    <property type="entry name" value="S-Me-THD_C"/>
    <property type="match status" value="1"/>
</dbReference>
<gene>
    <name evidence="2" type="ORF">JCM19231_4204</name>
</gene>
<dbReference type="Proteomes" id="UP000031671">
    <property type="component" value="Unassembled WGS sequence"/>
</dbReference>
<protein>
    <recommendedName>
        <fullName evidence="1">S-Me-THD-like C-terminal domain-containing protein</fullName>
    </recommendedName>
</protein>
<evidence type="ECO:0000259" key="1">
    <source>
        <dbReference type="Pfam" id="PF20906"/>
    </source>
</evidence>
<reference evidence="2 3" key="2">
    <citation type="submission" date="2015-01" db="EMBL/GenBank/DDBJ databases">
        <authorList>
            <consortium name="NBRP consortium"/>
            <person name="Sawabe T."/>
            <person name="Meirelles P."/>
            <person name="Feng G."/>
            <person name="Sayaka M."/>
            <person name="Hattori M."/>
            <person name="Ohkuma M."/>
        </authorList>
    </citation>
    <scope>NUCLEOTIDE SEQUENCE [LARGE SCALE GENOMIC DNA]</scope>
    <source>
        <strain evidence="3">JCM 19231</strain>
    </source>
</reference>